<dbReference type="Pfam" id="PF20233">
    <property type="entry name" value="DUF6590"/>
    <property type="match status" value="1"/>
</dbReference>
<name>A0A8H6L8S1_9LECA</name>
<feature type="region of interest" description="Disordered" evidence="1">
    <location>
        <begin position="1"/>
        <end position="104"/>
    </location>
</feature>
<feature type="compositionally biased region" description="Basic and acidic residues" evidence="1">
    <location>
        <begin position="130"/>
        <end position="139"/>
    </location>
</feature>
<feature type="compositionally biased region" description="Polar residues" evidence="1">
    <location>
        <begin position="10"/>
        <end position="23"/>
    </location>
</feature>
<evidence type="ECO:0000313" key="4">
    <source>
        <dbReference type="Proteomes" id="UP000578531"/>
    </source>
</evidence>
<reference evidence="3 4" key="1">
    <citation type="journal article" date="2020" name="Genomics">
        <title>Complete, high-quality genomes from long-read metagenomic sequencing of two wolf lichen thalli reveals enigmatic genome architecture.</title>
        <authorList>
            <person name="McKenzie S.K."/>
            <person name="Walston R.F."/>
            <person name="Allen J.L."/>
        </authorList>
    </citation>
    <scope>NUCLEOTIDE SEQUENCE [LARGE SCALE GENOMIC DNA]</scope>
    <source>
        <strain evidence="3">WasteWater2</strain>
    </source>
</reference>
<proteinExistence type="predicted"/>
<dbReference type="GeneID" id="59283249"/>
<dbReference type="Proteomes" id="UP000578531">
    <property type="component" value="Unassembled WGS sequence"/>
</dbReference>
<dbReference type="InterPro" id="IPR046497">
    <property type="entry name" value="DUF6590"/>
</dbReference>
<dbReference type="RefSeq" id="XP_037169236.1">
    <property type="nucleotide sequence ID" value="XM_037303514.1"/>
</dbReference>
<gene>
    <name evidence="3" type="ORF">HO173_001575</name>
</gene>
<feature type="region of interest" description="Disordered" evidence="1">
    <location>
        <begin position="119"/>
        <end position="154"/>
    </location>
</feature>
<feature type="domain" description="DUF6590" evidence="2">
    <location>
        <begin position="216"/>
        <end position="335"/>
    </location>
</feature>
<evidence type="ECO:0000313" key="3">
    <source>
        <dbReference type="EMBL" id="KAF6239967.1"/>
    </source>
</evidence>
<dbReference type="AlphaFoldDB" id="A0A8H6L8S1"/>
<keyword evidence="4" id="KW-1185">Reference proteome</keyword>
<protein>
    <recommendedName>
        <fullName evidence="2">DUF6590 domain-containing protein</fullName>
    </recommendedName>
</protein>
<dbReference type="EMBL" id="JACCJC010000004">
    <property type="protein sequence ID" value="KAF6239967.1"/>
    <property type="molecule type" value="Genomic_DNA"/>
</dbReference>
<dbReference type="OrthoDB" id="3438983at2759"/>
<evidence type="ECO:0000259" key="2">
    <source>
        <dbReference type="Pfam" id="PF20233"/>
    </source>
</evidence>
<comment type="caution">
    <text evidence="3">The sequence shown here is derived from an EMBL/GenBank/DDBJ whole genome shotgun (WGS) entry which is preliminary data.</text>
</comment>
<organism evidence="3 4">
    <name type="scientific">Letharia columbiana</name>
    <dbReference type="NCBI Taxonomy" id="112416"/>
    <lineage>
        <taxon>Eukaryota</taxon>
        <taxon>Fungi</taxon>
        <taxon>Dikarya</taxon>
        <taxon>Ascomycota</taxon>
        <taxon>Pezizomycotina</taxon>
        <taxon>Lecanoromycetes</taxon>
        <taxon>OSLEUM clade</taxon>
        <taxon>Lecanoromycetidae</taxon>
        <taxon>Lecanorales</taxon>
        <taxon>Lecanorineae</taxon>
        <taxon>Parmeliaceae</taxon>
        <taxon>Letharia</taxon>
    </lineage>
</organism>
<evidence type="ECO:0000256" key="1">
    <source>
        <dbReference type="SAM" id="MobiDB-lite"/>
    </source>
</evidence>
<accession>A0A8H6L8S1</accession>
<sequence>MPRDGRPVWQPSNAPRKNQSPNAPSILPKRDPIPPTPTGVGNQAPRRFAGSVVWGRLQSPPHRPSNLGDGTSGKSGVVDELLEGDESWATQAADPKTTAKAGKDTQKDLVTAMAGLTVQPSPKTESTVPEWRRDKEKPLFPKPSASRAGSIFPRGEKQNFVPSCAAGRAGSVLTRNANHRSGQNDRPFRGAASVMSCTYQRTPDQPRLQQHLPNADNRHIGHGEWGPIYSENRFLIVVHNRPGDHYYAIPVYSHKGNGLAKKHHKEEYVSVADGRYPGHVVQQSAHRPITAVLKNGVDELLPMSAAYASYAVPRKYGLPVAHQGRLDDESTKRLVAMYLKWTDRKESDEL</sequence>